<sequence length="78" mass="8863">MNVHQIIRNTRHLSPTEKAPIVHCLIHKEICRACFRADRGSLLGGHKKGGNRTDGGMRLRFHPEVSHEVKASYACYQK</sequence>
<evidence type="ECO:0000313" key="2">
    <source>
        <dbReference type="EMBL" id="VFK46056.1"/>
    </source>
</evidence>
<organism evidence="2">
    <name type="scientific">Candidatus Kentrum sp. SD</name>
    <dbReference type="NCBI Taxonomy" id="2126332"/>
    <lineage>
        <taxon>Bacteria</taxon>
        <taxon>Pseudomonadati</taxon>
        <taxon>Pseudomonadota</taxon>
        <taxon>Gammaproteobacteria</taxon>
        <taxon>Candidatus Kentrum</taxon>
    </lineage>
</organism>
<reference evidence="2" key="1">
    <citation type="submission" date="2019-02" db="EMBL/GenBank/DDBJ databases">
        <authorList>
            <person name="Gruber-Vodicka R. H."/>
            <person name="Seah K. B. B."/>
        </authorList>
    </citation>
    <scope>NUCLEOTIDE SEQUENCE</scope>
    <source>
        <strain evidence="3">BECK_S127</strain>
        <strain evidence="2">BECK_S1320</strain>
        <strain evidence="1">BECK_S1321</strain>
    </source>
</reference>
<evidence type="ECO:0000313" key="3">
    <source>
        <dbReference type="EMBL" id="VFK79238.1"/>
    </source>
</evidence>
<dbReference type="EMBL" id="CAADFU010000066">
    <property type="protein sequence ID" value="VFK46056.1"/>
    <property type="molecule type" value="Genomic_DNA"/>
</dbReference>
<dbReference type="AlphaFoldDB" id="A0A450YX08"/>
<protein>
    <submittedName>
        <fullName evidence="2">Uncharacterized protein</fullName>
    </submittedName>
</protein>
<name>A0A450YX08_9GAMM</name>
<dbReference type="EMBL" id="CAADFR010000062">
    <property type="protein sequence ID" value="VFK40545.1"/>
    <property type="molecule type" value="Genomic_DNA"/>
</dbReference>
<gene>
    <name evidence="3" type="ORF">BECKSD772D_GA0070982_104118</name>
    <name evidence="2" type="ORF">BECKSD772E_GA0070983_106613</name>
    <name evidence="1" type="ORF">BECKSD772F_GA0070984_106214</name>
</gene>
<dbReference type="EMBL" id="CAADHB010000041">
    <property type="protein sequence ID" value="VFK79238.1"/>
    <property type="molecule type" value="Genomic_DNA"/>
</dbReference>
<accession>A0A450YX08</accession>
<proteinExistence type="predicted"/>
<evidence type="ECO:0000313" key="1">
    <source>
        <dbReference type="EMBL" id="VFK40545.1"/>
    </source>
</evidence>